<dbReference type="Pfam" id="PF01088">
    <property type="entry name" value="Peptidase_C12"/>
    <property type="match status" value="1"/>
</dbReference>
<feature type="domain" description="UCH catalytic" evidence="9">
    <location>
        <begin position="74"/>
        <end position="342"/>
    </location>
</feature>
<dbReference type="GO" id="GO:0005737">
    <property type="term" value="C:cytoplasm"/>
    <property type="evidence" value="ECO:0007669"/>
    <property type="project" value="TreeGrafter"/>
</dbReference>
<proteinExistence type="inferred from homology"/>
<dbReference type="AlphaFoldDB" id="A0A8H7DZS8"/>
<dbReference type="GO" id="GO:0016579">
    <property type="term" value="P:protein deubiquitination"/>
    <property type="evidence" value="ECO:0007669"/>
    <property type="project" value="TreeGrafter"/>
</dbReference>
<dbReference type="InterPro" id="IPR038765">
    <property type="entry name" value="Papain-like_cys_pep_sf"/>
</dbReference>
<comment type="catalytic activity">
    <reaction evidence="1 7">
        <text>Thiol-dependent hydrolysis of ester, thioester, amide, peptide and isopeptide bonds formed by the C-terminal Gly of ubiquitin (a 76-residue protein attached to proteins as an intracellular targeting signal).</text>
        <dbReference type="EC" id="3.4.19.12"/>
    </reaction>
</comment>
<evidence type="ECO:0000256" key="6">
    <source>
        <dbReference type="ARBA" id="ARBA00022807"/>
    </source>
</evidence>
<feature type="active site" description="Proton donor" evidence="7">
    <location>
        <position position="279"/>
    </location>
</feature>
<feature type="region of interest" description="Disordered" evidence="8">
    <location>
        <begin position="231"/>
        <end position="271"/>
    </location>
</feature>
<dbReference type="InterPro" id="IPR001578">
    <property type="entry name" value="Peptidase_C12_UCH"/>
</dbReference>
<feature type="compositionally biased region" description="Basic residues" evidence="8">
    <location>
        <begin position="247"/>
        <end position="260"/>
    </location>
</feature>
<dbReference type="OrthoDB" id="1924260at2759"/>
<comment type="similarity">
    <text evidence="7">Belongs to the peptidase C12 family.</text>
</comment>
<feature type="active site" description="Nucleophile" evidence="7">
    <location>
        <position position="152"/>
    </location>
</feature>
<keyword evidence="3 7" id="KW-0645">Protease</keyword>
<keyword evidence="5 7" id="KW-0378">Hydrolase</keyword>
<feature type="site" description="Transition state stabilizer" evidence="7">
    <location>
        <position position="146"/>
    </location>
</feature>
<keyword evidence="6 7" id="KW-0788">Thiol protease</keyword>
<dbReference type="Gene3D" id="3.40.532.10">
    <property type="entry name" value="Peptidase C12, ubiquitin carboxyl-terminal hydrolase"/>
    <property type="match status" value="1"/>
</dbReference>
<dbReference type="GO" id="GO:0004843">
    <property type="term" value="F:cysteine-type deubiquitinase activity"/>
    <property type="evidence" value="ECO:0007669"/>
    <property type="project" value="UniProtKB-UniRule"/>
</dbReference>
<dbReference type="PROSITE" id="PS52048">
    <property type="entry name" value="UCH_DOMAIN"/>
    <property type="match status" value="1"/>
</dbReference>
<evidence type="ECO:0000256" key="5">
    <source>
        <dbReference type="ARBA" id="ARBA00022801"/>
    </source>
</evidence>
<dbReference type="SUPFAM" id="SSF54001">
    <property type="entry name" value="Cysteine proteinases"/>
    <property type="match status" value="1"/>
</dbReference>
<evidence type="ECO:0000259" key="9">
    <source>
        <dbReference type="PROSITE" id="PS52048"/>
    </source>
</evidence>
<feature type="site" description="Important for enzyme activity" evidence="7">
    <location>
        <position position="294"/>
    </location>
</feature>
<sequence length="379" mass="41339">MEHRDKRPRLDGTEDVVCSTAGSTPGAAAPVLPKAGADITTTTAPDAASETNRDTSMQASPDATGAPDKATWQGWAEIENDPIVFNVMLREWGVRGIQVNEVVPLDAVFDSSPSSTFGLIFLSRYSTNNKEEQDIAIPQGLWFANQTSTFSCATVALMNILSNIENVNLGPEMSQFFIATSDMSSKDKGLALDAFEHVRKVHNSFATLIDMKSVDRRLKADAQVFAQRQKQAAKKPAVVTTTSAKAKPSKKGKNAKTRRSLRSEESDPVVDEADESGFHFTAYVPAHNHLWRMDGLQRQPESLGTLPSDNSNWLDMAVAELSAQWQSAAENNLEFSLLSLVAAREDEAEGMEENVQADRLREDWGPALAQLVRVVADSG</sequence>
<keyword evidence="11" id="KW-1185">Reference proteome</keyword>
<evidence type="ECO:0000256" key="2">
    <source>
        <dbReference type="ARBA" id="ARBA00012759"/>
    </source>
</evidence>
<feature type="compositionally biased region" description="Low complexity" evidence="8">
    <location>
        <begin position="231"/>
        <end position="246"/>
    </location>
</feature>
<dbReference type="EC" id="3.4.19.12" evidence="2 7"/>
<feature type="region of interest" description="Disordered" evidence="8">
    <location>
        <begin position="1"/>
        <end position="69"/>
    </location>
</feature>
<feature type="compositionally biased region" description="Basic and acidic residues" evidence="8">
    <location>
        <begin position="1"/>
        <end position="12"/>
    </location>
</feature>
<evidence type="ECO:0000256" key="3">
    <source>
        <dbReference type="ARBA" id="ARBA00022670"/>
    </source>
</evidence>
<dbReference type="EMBL" id="JAACFV010000149">
    <property type="protein sequence ID" value="KAF7504117.1"/>
    <property type="molecule type" value="Genomic_DNA"/>
</dbReference>
<dbReference type="InterPro" id="IPR036959">
    <property type="entry name" value="Peptidase_C12_UCH_sf"/>
</dbReference>
<evidence type="ECO:0000256" key="7">
    <source>
        <dbReference type="PROSITE-ProRule" id="PRU01393"/>
    </source>
</evidence>
<keyword evidence="4 7" id="KW-0833">Ubl conjugation pathway</keyword>
<name>A0A8H7DZS8_9EURO</name>
<dbReference type="PANTHER" id="PTHR10589">
    <property type="entry name" value="UBIQUITIN CARBOXYL-TERMINAL HYDROLASE"/>
    <property type="match status" value="1"/>
</dbReference>
<accession>A0A8H7DZS8</accession>
<evidence type="ECO:0000256" key="8">
    <source>
        <dbReference type="SAM" id="MobiDB-lite"/>
    </source>
</evidence>
<dbReference type="GO" id="GO:0006511">
    <property type="term" value="P:ubiquitin-dependent protein catabolic process"/>
    <property type="evidence" value="ECO:0007669"/>
    <property type="project" value="UniProtKB-UniRule"/>
</dbReference>
<evidence type="ECO:0000256" key="4">
    <source>
        <dbReference type="ARBA" id="ARBA00022786"/>
    </source>
</evidence>
<organism evidence="10 11">
    <name type="scientific">Endocarpon pusillum</name>
    <dbReference type="NCBI Taxonomy" id="364733"/>
    <lineage>
        <taxon>Eukaryota</taxon>
        <taxon>Fungi</taxon>
        <taxon>Dikarya</taxon>
        <taxon>Ascomycota</taxon>
        <taxon>Pezizomycotina</taxon>
        <taxon>Eurotiomycetes</taxon>
        <taxon>Chaetothyriomycetidae</taxon>
        <taxon>Verrucariales</taxon>
        <taxon>Verrucariaceae</taxon>
        <taxon>Endocarpon</taxon>
    </lineage>
</organism>
<gene>
    <name evidence="10" type="ORF">GJ744_002686</name>
</gene>
<evidence type="ECO:0000313" key="10">
    <source>
        <dbReference type="EMBL" id="KAF7504117.1"/>
    </source>
</evidence>
<comment type="caution">
    <text evidence="10">The sequence shown here is derived from an EMBL/GenBank/DDBJ whole genome shotgun (WGS) entry which is preliminary data.</text>
</comment>
<feature type="compositionally biased region" description="Low complexity" evidence="8">
    <location>
        <begin position="35"/>
        <end position="48"/>
    </location>
</feature>
<reference evidence="10" key="1">
    <citation type="submission" date="2020-02" db="EMBL/GenBank/DDBJ databases">
        <authorList>
            <person name="Palmer J.M."/>
        </authorList>
    </citation>
    <scope>NUCLEOTIDE SEQUENCE</scope>
    <source>
        <strain evidence="10">EPUS1.4</strain>
        <tissue evidence="10">Thallus</tissue>
    </source>
</reference>
<dbReference type="Proteomes" id="UP000606974">
    <property type="component" value="Unassembled WGS sequence"/>
</dbReference>
<dbReference type="PANTHER" id="PTHR10589:SF29">
    <property type="entry name" value="UBIQUITIN CARBOXYL-TERMINAL HYDROLASE"/>
    <property type="match status" value="1"/>
</dbReference>
<evidence type="ECO:0000313" key="11">
    <source>
        <dbReference type="Proteomes" id="UP000606974"/>
    </source>
</evidence>
<protein>
    <recommendedName>
        <fullName evidence="2 7">ubiquitinyl hydrolase 1</fullName>
        <ecNumber evidence="2 7">3.4.19.12</ecNumber>
    </recommendedName>
</protein>
<evidence type="ECO:0000256" key="1">
    <source>
        <dbReference type="ARBA" id="ARBA00000707"/>
    </source>
</evidence>